<evidence type="ECO:0000313" key="1">
    <source>
        <dbReference type="EMBL" id="BCR35766.1"/>
    </source>
</evidence>
<gene>
    <name evidence="1" type="ORF">MPAN_006590</name>
</gene>
<evidence type="ECO:0008006" key="3">
    <source>
        <dbReference type="Google" id="ProtNLM"/>
    </source>
</evidence>
<dbReference type="InterPro" id="IPR017853">
    <property type="entry name" value="GH"/>
</dbReference>
<dbReference type="SUPFAM" id="SSF51445">
    <property type="entry name" value="(Trans)glycosidases"/>
    <property type="match status" value="1"/>
</dbReference>
<dbReference type="AlphaFoldDB" id="A0A7U9XVX0"/>
<name>A0A7U9XVX0_9MOLU</name>
<keyword evidence="2" id="KW-1185">Reference proteome</keyword>
<dbReference type="Proteomes" id="UP000620133">
    <property type="component" value="Chromosome"/>
</dbReference>
<organism evidence="1 2">
    <name type="scientific">Mariniplasma anaerobium</name>
    <dbReference type="NCBI Taxonomy" id="2735436"/>
    <lineage>
        <taxon>Bacteria</taxon>
        <taxon>Bacillati</taxon>
        <taxon>Mycoplasmatota</taxon>
        <taxon>Mollicutes</taxon>
        <taxon>Acholeplasmatales</taxon>
        <taxon>Acholeplasmataceae</taxon>
        <taxon>Mariniplasma</taxon>
    </lineage>
</organism>
<dbReference type="EMBL" id="AP024412">
    <property type="protein sequence ID" value="BCR35766.1"/>
    <property type="molecule type" value="Genomic_DNA"/>
</dbReference>
<dbReference type="RefSeq" id="WP_176238602.1">
    <property type="nucleotide sequence ID" value="NZ_AP024412.1"/>
</dbReference>
<dbReference type="KEGG" id="manr:MPAN_006590"/>
<proteinExistence type="predicted"/>
<reference evidence="1" key="1">
    <citation type="submission" date="2021-01" db="EMBL/GenBank/DDBJ databases">
        <title>Draft genome sequence of Acholeplasmataceae bacterium strain Mahy22.</title>
        <authorList>
            <person name="Watanabe M."/>
            <person name="Kojima H."/>
            <person name="Fukui M."/>
        </authorList>
    </citation>
    <scope>NUCLEOTIDE SEQUENCE</scope>
    <source>
        <strain evidence="1">Mahy22</strain>
    </source>
</reference>
<evidence type="ECO:0000313" key="2">
    <source>
        <dbReference type="Proteomes" id="UP000620133"/>
    </source>
</evidence>
<accession>A0A7U9XVX0</accession>
<dbReference type="Gene3D" id="3.20.20.80">
    <property type="entry name" value="Glycosidases"/>
    <property type="match status" value="2"/>
</dbReference>
<protein>
    <recommendedName>
        <fullName evidence="3">Family 2 glycosyl transferase</fullName>
    </recommendedName>
</protein>
<sequence length="704" mass="81753">MKKYILIVIIMLISALLLIFFVFNKKEYHIYSKVGNDSIQVLKDNEYQDIFLKGVNIGATKPGFFPGELAITKNEYFQWFQMIKDMNANTVRVYTILSPNFYDALYDFNKDQEEPLYFMQGVWINEDDIVDILDVYGQDNKIINNFISDSKSAVDVINGNAQLPIRPGFASGSYTKDVSMYMVGWLLGLEWDPGFVINTNENNFEKIPFQGIYAYNTPDSSPFEIFLAEIAEEIISYEVDTYNNMRPLSFVNWLTTDPLSHPNEPFVSEDEVSVDVEHIKATENYEAGFFASYHIYPYYPEFMNYSLSYSNYIDNDGNINPYKGYLEDLKNHHSMPIVVGEFGIPSSRGKAHDALYTGFNQGNISEEMQGEMVVDLAHDIYESGYAGAMIFSWQDEWFKRTWNTNQYDLSHRRPFWSNIQTNEQYFGLLAFDPGEESRVSYADGDMSEWSNQDVILTQENQDISIKSDARYLYILINDQNFDFDTDKLYIAIDTLDGQGNDHIIDTNISFSRDADFVIEINDEDDSRILVDQYYDAFQYLHSYRYTYLEKTMIDNTKNSGVFNSMNLALSYPLYLPEEETNIPFQYYETGKLVYGNANPSSDSYNSLSDFYVNNHSIELQIPWQLLNFTDPSTKSIMSDIKTNTWLTSQMIDSIHLGWAVVKDDTDAINVQFGSYLLSSWEYPVYHERLKQSYYIIQSYFETID</sequence>